<dbReference type="AlphaFoldDB" id="A0A939C4R2"/>
<evidence type="ECO:0000259" key="1">
    <source>
        <dbReference type="PROSITE" id="PS50844"/>
    </source>
</evidence>
<feature type="domain" description="AFP-like" evidence="1">
    <location>
        <begin position="319"/>
        <end position="381"/>
    </location>
</feature>
<dbReference type="PANTHER" id="PTHR42966:SF1">
    <property type="entry name" value="SIALIC ACID SYNTHASE"/>
    <property type="match status" value="1"/>
</dbReference>
<dbReference type="Pfam" id="PF03102">
    <property type="entry name" value="NeuB"/>
    <property type="match status" value="1"/>
</dbReference>
<gene>
    <name evidence="2" type="ORF">JW744_03315</name>
</gene>
<protein>
    <submittedName>
        <fullName evidence="2">N-acetylneuraminate synthase family protein</fullName>
    </submittedName>
</protein>
<dbReference type="InterPro" id="IPR051690">
    <property type="entry name" value="PseI-like"/>
</dbReference>
<dbReference type="SUPFAM" id="SSF51269">
    <property type="entry name" value="AFP III-like domain"/>
    <property type="match status" value="1"/>
</dbReference>
<dbReference type="PROSITE" id="PS50844">
    <property type="entry name" value="AFP_LIKE"/>
    <property type="match status" value="1"/>
</dbReference>
<evidence type="ECO:0000313" key="2">
    <source>
        <dbReference type="EMBL" id="MBN2067471.1"/>
    </source>
</evidence>
<name>A0A939C4R2_9ARCH</name>
<comment type="caution">
    <text evidence="2">The sequence shown here is derived from an EMBL/GenBank/DDBJ whole genome shotgun (WGS) entry which is preliminary data.</text>
</comment>
<dbReference type="SUPFAM" id="SSF51569">
    <property type="entry name" value="Aldolase"/>
    <property type="match status" value="1"/>
</dbReference>
<dbReference type="Proteomes" id="UP000809243">
    <property type="component" value="Unassembled WGS sequence"/>
</dbReference>
<accession>A0A939C4R2</accession>
<dbReference type="InterPro" id="IPR013974">
    <property type="entry name" value="SAF"/>
</dbReference>
<organism evidence="2 3">
    <name type="scientific">Candidatus Iainarchaeum sp</name>
    <dbReference type="NCBI Taxonomy" id="3101447"/>
    <lineage>
        <taxon>Archaea</taxon>
        <taxon>Candidatus Iainarchaeota</taxon>
        <taxon>Candidatus Iainarchaeia</taxon>
        <taxon>Candidatus Iainarchaeales</taxon>
        <taxon>Candidatus Iainarchaeaceae</taxon>
        <taxon>Candidatus Iainarchaeum</taxon>
    </lineage>
</organism>
<evidence type="ECO:0000313" key="3">
    <source>
        <dbReference type="Proteomes" id="UP000809243"/>
    </source>
</evidence>
<dbReference type="Gene3D" id="3.20.20.70">
    <property type="entry name" value="Aldolase class I"/>
    <property type="match status" value="1"/>
</dbReference>
<reference evidence="2" key="1">
    <citation type="submission" date="2021-01" db="EMBL/GenBank/DDBJ databases">
        <title>Active Sulfur Cycling in an Early Earth Analoge.</title>
        <authorList>
            <person name="Hahn C.R."/>
            <person name="Youssef N.H."/>
            <person name="Elshahed M."/>
        </authorList>
    </citation>
    <scope>NUCLEOTIDE SEQUENCE</scope>
    <source>
        <strain evidence="2">Zod_Metabat.1151</strain>
    </source>
</reference>
<dbReference type="CDD" id="cd11615">
    <property type="entry name" value="SAF_NeuB_like"/>
    <property type="match status" value="1"/>
</dbReference>
<dbReference type="InterPro" id="IPR013132">
    <property type="entry name" value="PseI/NeuA/B-like_N"/>
</dbReference>
<dbReference type="GO" id="GO:0016051">
    <property type="term" value="P:carbohydrate biosynthetic process"/>
    <property type="evidence" value="ECO:0007669"/>
    <property type="project" value="InterPro"/>
</dbReference>
<dbReference type="Pfam" id="PF08666">
    <property type="entry name" value="SAF"/>
    <property type="match status" value="1"/>
</dbReference>
<dbReference type="InterPro" id="IPR006190">
    <property type="entry name" value="SAF_AFP_Neu5Ac"/>
</dbReference>
<dbReference type="Gene3D" id="3.90.1210.10">
    <property type="entry name" value="Antifreeze-like/N-acetylneuraminic acid synthase C-terminal domain"/>
    <property type="match status" value="1"/>
</dbReference>
<dbReference type="EMBL" id="JAFGDB010000054">
    <property type="protein sequence ID" value="MBN2067471.1"/>
    <property type="molecule type" value="Genomic_DNA"/>
</dbReference>
<dbReference type="GO" id="GO:0047444">
    <property type="term" value="F:N-acylneuraminate-9-phosphate synthase activity"/>
    <property type="evidence" value="ECO:0007669"/>
    <property type="project" value="TreeGrafter"/>
</dbReference>
<proteinExistence type="predicted"/>
<dbReference type="InterPro" id="IPR013785">
    <property type="entry name" value="Aldolase_TIM"/>
</dbReference>
<dbReference type="InterPro" id="IPR036732">
    <property type="entry name" value="AFP_Neu5c_C_sf"/>
</dbReference>
<sequence length="382" mass="42764">MLVKPVKIGNRPIGPGNPCFAISEVGINYEKDMKLSKRMIDMSARAGFDSVKFQVFSAKGMYTKNAGSYELEGKKIDIYREMDRVSMPFEWLSELKSYSEKKGLVFFASASCRDSADALDEIGVEVHKLTSYEITNVPLLRHVAKKGKPVILSTGGAFMEEVREAVETIRKAGNEQIILMQCVAKYPAPLAATNLLAMKAMEEEFSVPVGFSDNGSGFMNEDIERFGERAWILAPLGAVSMGACILEKHTTLDRTLPGNDQRYSIEEKEQAEMINGIRQIEKRILKGEKVEWPDSLLLGSGIKKPHESEKYVRDFCFKRLFTAKKIGKGQAFTEGNVKIVRPGKCRQGLAPKEFDRIVGRARASKNLEEDMPITEKDLDFSH</sequence>
<dbReference type="PANTHER" id="PTHR42966">
    <property type="entry name" value="N-ACETYLNEURAMINATE SYNTHASE"/>
    <property type="match status" value="1"/>
</dbReference>
<dbReference type="InterPro" id="IPR057736">
    <property type="entry name" value="SAF_PseI/NeuA/NeuB"/>
</dbReference>